<accession>A0A6C0BAA9</accession>
<reference evidence="1" key="1">
    <citation type="journal article" date="2020" name="Nature">
        <title>Giant virus diversity and host interactions through global metagenomics.</title>
        <authorList>
            <person name="Schulz F."/>
            <person name="Roux S."/>
            <person name="Paez-Espino D."/>
            <person name="Jungbluth S."/>
            <person name="Walsh D.A."/>
            <person name="Denef V.J."/>
            <person name="McMahon K.D."/>
            <person name="Konstantinidis K.T."/>
            <person name="Eloe-Fadrosh E.A."/>
            <person name="Kyrpides N.C."/>
            <person name="Woyke T."/>
        </authorList>
    </citation>
    <scope>NUCLEOTIDE SEQUENCE</scope>
    <source>
        <strain evidence="1">GVMAG-M-3300010158-60</strain>
    </source>
</reference>
<dbReference type="EMBL" id="MN739107">
    <property type="protein sequence ID" value="QHS89195.1"/>
    <property type="molecule type" value="Genomic_DNA"/>
</dbReference>
<evidence type="ECO:0000313" key="1">
    <source>
        <dbReference type="EMBL" id="QHS89195.1"/>
    </source>
</evidence>
<organism evidence="1">
    <name type="scientific">viral metagenome</name>
    <dbReference type="NCBI Taxonomy" id="1070528"/>
    <lineage>
        <taxon>unclassified sequences</taxon>
        <taxon>metagenomes</taxon>
        <taxon>organismal metagenomes</taxon>
    </lineage>
</organism>
<sequence>MDPLSKAERSDGYRAACAESELNGLARAGHSYTVFSQEKAKPFQEIANGFELSRGMQIVMLHPSADNGYPHTRPTNLICLPSTFSNDRLAPQTILHEACHVLQRKNPDPWTSYSINQGWWPIASELIPERWASRCRINPDTMARPFWSWQNHYVPLPLFMNELSPNMADCEVRWWDMRNGVLFPDPPASFVKRYGSVTQTEHPWETSAVEFSGRGIKTHSELMNVLMNQ</sequence>
<name>A0A6C0BAA9_9ZZZZ</name>
<proteinExistence type="predicted"/>
<dbReference type="AlphaFoldDB" id="A0A6C0BAA9"/>
<protein>
    <submittedName>
        <fullName evidence="1">Uncharacterized protein</fullName>
    </submittedName>
</protein>